<organism evidence="2 3">
    <name type="scientific">Arthrobacter liuii</name>
    <dbReference type="NCBI Taxonomy" id="1476996"/>
    <lineage>
        <taxon>Bacteria</taxon>
        <taxon>Bacillati</taxon>
        <taxon>Actinomycetota</taxon>
        <taxon>Actinomycetes</taxon>
        <taxon>Micrococcales</taxon>
        <taxon>Micrococcaceae</taxon>
        <taxon>Arthrobacter</taxon>
    </lineage>
</organism>
<evidence type="ECO:0000313" key="2">
    <source>
        <dbReference type="EMBL" id="GGH92344.1"/>
    </source>
</evidence>
<feature type="region of interest" description="Disordered" evidence="1">
    <location>
        <begin position="94"/>
        <end position="116"/>
    </location>
</feature>
<accession>A0ABQ2ALT8</accession>
<sequence length="142" mass="15069">MSHDAGFVVSGAPSIEPSVLLDGGERPGFPQGLVAHGLDVMVGIEQDGWFSFAGRTAGDDGRPAWSAIGLVNGQHLDITNPGTPKEFRDGLGAAFQGRAPKAGPRDSRDGNEFLEPRQRLVEGTVYGRTEIFRPAGNLRARS</sequence>
<keyword evidence="3" id="KW-1185">Reference proteome</keyword>
<reference evidence="3" key="1">
    <citation type="journal article" date="2019" name="Int. J. Syst. Evol. Microbiol.">
        <title>The Global Catalogue of Microorganisms (GCM) 10K type strain sequencing project: providing services to taxonomists for standard genome sequencing and annotation.</title>
        <authorList>
            <consortium name="The Broad Institute Genomics Platform"/>
            <consortium name="The Broad Institute Genome Sequencing Center for Infectious Disease"/>
            <person name="Wu L."/>
            <person name="Ma J."/>
        </authorList>
    </citation>
    <scope>NUCLEOTIDE SEQUENCE [LARGE SCALE GENOMIC DNA]</scope>
    <source>
        <strain evidence="3">CGMCC 1.12778</strain>
    </source>
</reference>
<feature type="compositionally biased region" description="Basic and acidic residues" evidence="1">
    <location>
        <begin position="103"/>
        <end position="116"/>
    </location>
</feature>
<gene>
    <name evidence="2" type="ORF">GCM10007170_10680</name>
</gene>
<name>A0ABQ2ALT8_9MICC</name>
<comment type="caution">
    <text evidence="2">The sequence shown here is derived from an EMBL/GenBank/DDBJ whole genome shotgun (WGS) entry which is preliminary data.</text>
</comment>
<evidence type="ECO:0000313" key="3">
    <source>
        <dbReference type="Proteomes" id="UP000643279"/>
    </source>
</evidence>
<proteinExistence type="predicted"/>
<dbReference type="EMBL" id="BMFW01000003">
    <property type="protein sequence ID" value="GGH92344.1"/>
    <property type="molecule type" value="Genomic_DNA"/>
</dbReference>
<evidence type="ECO:0000256" key="1">
    <source>
        <dbReference type="SAM" id="MobiDB-lite"/>
    </source>
</evidence>
<dbReference type="Proteomes" id="UP000643279">
    <property type="component" value="Unassembled WGS sequence"/>
</dbReference>
<protein>
    <submittedName>
        <fullName evidence="2">Uncharacterized protein</fullName>
    </submittedName>
</protein>